<sequence>MVLKCDGSAFPTIEIISPSPKPVPLPISSSGSVLSGTARGGSVITSSGVCPSGYLTSSDEKSCLKFDSFSPLTVDVSSSFGTTSESISVDISGEEKTTGTLIPSVTSSGQAEPVPSDGKCPSGYIVSNDVKTCTKLFIPTIFVSPTSASESFTFSSGSFGNIDVENSTTMQKTSISPIGGFKVIVDTESPVTVQKGIDNIISISRNDISASVTTSGNVEVKEGRVIISGQEMKVMPDDAVSTAGESLKATVQSINLSEGSESNVAYKITATKDSKIIGIFPVQMSITANVNVQTAAMENIQRPWWSFLAW</sequence>
<dbReference type="Proteomes" id="UP000033966">
    <property type="component" value="Unassembled WGS sequence"/>
</dbReference>
<protein>
    <submittedName>
        <fullName evidence="1">Uncharacterized protein</fullName>
    </submittedName>
</protein>
<organism evidence="1 2">
    <name type="scientific">Candidatus Jorgensenbacteria bacterium GW2011_GWA2_45_13</name>
    <dbReference type="NCBI Taxonomy" id="1618662"/>
    <lineage>
        <taxon>Bacteria</taxon>
        <taxon>Candidatus Joergenseniibacteriota</taxon>
    </lineage>
</organism>
<evidence type="ECO:0000313" key="2">
    <source>
        <dbReference type="Proteomes" id="UP000033966"/>
    </source>
</evidence>
<proteinExistence type="predicted"/>
<accession>A0A0G1L420</accession>
<evidence type="ECO:0000313" key="1">
    <source>
        <dbReference type="EMBL" id="KKT90505.1"/>
    </source>
</evidence>
<dbReference type="AlphaFoldDB" id="A0A0G1L420"/>
<gene>
    <name evidence="1" type="ORF">UW92_C0038G0010</name>
</gene>
<dbReference type="EMBL" id="LCKF01000038">
    <property type="protein sequence ID" value="KKT90505.1"/>
    <property type="molecule type" value="Genomic_DNA"/>
</dbReference>
<comment type="caution">
    <text evidence="1">The sequence shown here is derived from an EMBL/GenBank/DDBJ whole genome shotgun (WGS) entry which is preliminary data.</text>
</comment>
<name>A0A0G1L420_9BACT</name>
<reference evidence="1 2" key="1">
    <citation type="journal article" date="2015" name="Nature">
        <title>rRNA introns, odd ribosomes, and small enigmatic genomes across a large radiation of phyla.</title>
        <authorList>
            <person name="Brown C.T."/>
            <person name="Hug L.A."/>
            <person name="Thomas B.C."/>
            <person name="Sharon I."/>
            <person name="Castelle C.J."/>
            <person name="Singh A."/>
            <person name="Wilkins M.J."/>
            <person name="Williams K.H."/>
            <person name="Banfield J.F."/>
        </authorList>
    </citation>
    <scope>NUCLEOTIDE SEQUENCE [LARGE SCALE GENOMIC DNA]</scope>
</reference>